<keyword evidence="3" id="KW-1185">Reference proteome</keyword>
<dbReference type="Proteomes" id="UP001202134">
    <property type="component" value="Unassembled WGS sequence"/>
</dbReference>
<dbReference type="InterPro" id="IPR013783">
    <property type="entry name" value="Ig-like_fold"/>
</dbReference>
<dbReference type="RefSeq" id="WP_248957006.1">
    <property type="nucleotide sequence ID" value="NZ_JAKIKU010000018.1"/>
</dbReference>
<evidence type="ECO:0000313" key="3">
    <source>
        <dbReference type="Proteomes" id="UP001202134"/>
    </source>
</evidence>
<dbReference type="Pfam" id="PF19077">
    <property type="entry name" value="Big_13"/>
    <property type="match status" value="1"/>
</dbReference>
<dbReference type="NCBIfam" id="NF033510">
    <property type="entry name" value="Ca_tandemer"/>
    <property type="match status" value="7"/>
</dbReference>
<evidence type="ECO:0000313" key="2">
    <source>
        <dbReference type="EMBL" id="MCL1047788.1"/>
    </source>
</evidence>
<protein>
    <submittedName>
        <fullName evidence="2">Ig-like domain-containing protein</fullName>
    </submittedName>
</protein>
<dbReference type="EMBL" id="JAKIKU010000018">
    <property type="protein sequence ID" value="MCL1047788.1"/>
    <property type="molecule type" value="Genomic_DNA"/>
</dbReference>
<feature type="domain" description="Bacterial Ig-like" evidence="1">
    <location>
        <begin position="575"/>
        <end position="644"/>
    </location>
</feature>
<reference evidence="2 3" key="1">
    <citation type="submission" date="2022-01" db="EMBL/GenBank/DDBJ databases">
        <title>Whole genome-based taxonomy of the Shewanellaceae.</title>
        <authorList>
            <person name="Martin-Rodriguez A.J."/>
        </authorList>
    </citation>
    <scope>NUCLEOTIDE SEQUENCE [LARGE SCALE GENOMIC DNA]</scope>
    <source>
        <strain evidence="2 3">DSM 24955</strain>
    </source>
</reference>
<feature type="non-terminal residue" evidence="2">
    <location>
        <position position="1176"/>
    </location>
</feature>
<sequence length="1176" mass="125009">MIVDSIDVLYYVKIGSSVFAIANDGQWHAISSEQVINTLPLYDINAEDILINDQSAPYIVVDQQVVTIPNTLLINSSQDQSAELSIAPNASVPQGLNYFYQVIQTQYNSLIAQSGYNSQGDIHISQQDETTSLITQQDSFVELILSINIDDAGDGYVNQFEVPTVNISGDAFAARDGQELTLKLLDINGKQLTFGVIVTNETWQLLDIDISSFAEGPVTAIINAPLYQGSVQPAFDETIKDTLANISIEIVDNDNVINASEINSVVIKGTVSNVEDGQTVIITLSDATGHTLQFNAVVVGSAWSIIPQDLSGFDDGSLTVTAATIDIAGNPVTSSTTTPIDVLSNITITVDTGNDEFVNRFESKKLAFSGLVNDIEDGQNVLITLTDINGLQLSYSTVVINGAWDIEASDISQLVDGDILFNVTSIDLAGNSSSASTTVIKDTIANISINVLDTDQVLNQQDIDDLNTIFGLANNIEDGQIIFITITDSLGQVVTLSSEVNNGIWSLSGLDASDLADGELHLYAVAIDAEGNPAFATNTILKDTKADINIEILDNDGVINASEISAVNIRGTVTNVEDGQTVNVTLTDNQGHIITVTTIVVNGLWSLPLLDLSEFNDGSLFVTAEVVDIAGNVATSDADVPIDTLSEITIDVDTRNDEAINRFEMLRLDFSGQVNDTEDGQPVSILLHDSQGNQLTFETIVVNGAWSISGADISTLVDGDIHFTSTTIDTAGNSTTATTTILKNTQAAISIEIVDFDNTLNSSEISNATISGLVANVEDGQAVRVWVIDQNGMRIPLTATVSNGAFTLSEVDLSSLAEGTLYLKALVVDIYGNPGFTSHTFSKDTLADITVEIIDNDGVLNAQEMTQVVFQGTVTNVEDGQTVTLTLTDNQGNSLTLNAIVTGGLWTLAPQDLSTFDDGSLLVTAEVTDIAGNSASAAAQMPVDILADITIDVDTGRDSVINRFEMLRLDFSGQVDDVEDGQTITITLTDSLNNQLTFNTTVVAGVWQISDADVSSLVDGDISFVASTVDIAGNPASTTTTVIKDSNASITIEAVDSDNTLNDAEVLVTTLRGEALNIEDGQNVLVWVTDINGARLIFNTTVIDGQWQLDNLDLSSLAEGSLTLRALSNDTQDNPTIGNNTVGKDTLADITVEIIDNDGVLNAQEMTQVVIQGTVT</sequence>
<accession>A0ABT0KVA7</accession>
<comment type="caution">
    <text evidence="2">The sequence shown here is derived from an EMBL/GenBank/DDBJ whole genome shotgun (WGS) entry which is preliminary data.</text>
</comment>
<dbReference type="InterPro" id="IPR044016">
    <property type="entry name" value="Big_13"/>
</dbReference>
<proteinExistence type="predicted"/>
<gene>
    <name evidence="2" type="ORF">L2737_21025</name>
</gene>
<name>A0ABT0KVA7_9GAMM</name>
<evidence type="ECO:0000259" key="1">
    <source>
        <dbReference type="Pfam" id="PF19077"/>
    </source>
</evidence>
<dbReference type="Gene3D" id="2.60.40.10">
    <property type="entry name" value="Immunoglobulins"/>
    <property type="match status" value="9"/>
</dbReference>
<organism evidence="2 3">
    <name type="scientific">Shewanella electrodiphila</name>
    <dbReference type="NCBI Taxonomy" id="934143"/>
    <lineage>
        <taxon>Bacteria</taxon>
        <taxon>Pseudomonadati</taxon>
        <taxon>Pseudomonadota</taxon>
        <taxon>Gammaproteobacteria</taxon>
        <taxon>Alteromonadales</taxon>
        <taxon>Shewanellaceae</taxon>
        <taxon>Shewanella</taxon>
    </lineage>
</organism>